<name>A0A7J0E760_9ERIC</name>
<sequence length="175" mass="19988">MSKSNFPPYGTDFVNQMSTGRFSNGRLFPDFLAYYLGTEKYQQPYLDPTLNLREKQFQCRSSWRTSKQYKVKLQKKIGRKRAEDQIKKALFYVNAGSDDFALSYFGDGKGQTIRQKQYRLPDYEQFVVAAHGTIHTGIIGPRGSKNRSHRSTTIGLHPCGNHSPSNKFAKCVSKS</sequence>
<dbReference type="Proteomes" id="UP000585474">
    <property type="component" value="Unassembled WGS sequence"/>
</dbReference>
<proteinExistence type="predicted"/>
<reference evidence="1 2" key="1">
    <citation type="submission" date="2019-07" db="EMBL/GenBank/DDBJ databases">
        <title>De Novo Assembly of kiwifruit Actinidia rufa.</title>
        <authorList>
            <person name="Sugita-Konishi S."/>
            <person name="Sato K."/>
            <person name="Mori E."/>
            <person name="Abe Y."/>
            <person name="Kisaki G."/>
            <person name="Hamano K."/>
            <person name="Suezawa K."/>
            <person name="Otani M."/>
            <person name="Fukuda T."/>
            <person name="Manabe T."/>
            <person name="Gomi K."/>
            <person name="Tabuchi M."/>
            <person name="Akimitsu K."/>
            <person name="Kataoka I."/>
        </authorList>
    </citation>
    <scope>NUCLEOTIDE SEQUENCE [LARGE SCALE GENOMIC DNA]</scope>
    <source>
        <strain evidence="2">cv. Fuchu</strain>
    </source>
</reference>
<keyword evidence="2" id="KW-1185">Reference proteome</keyword>
<evidence type="ECO:0000313" key="1">
    <source>
        <dbReference type="EMBL" id="GFY82324.1"/>
    </source>
</evidence>
<dbReference type="EMBL" id="BJWL01000002">
    <property type="protein sequence ID" value="GFY82324.1"/>
    <property type="molecule type" value="Genomic_DNA"/>
</dbReference>
<dbReference type="InterPro" id="IPR036514">
    <property type="entry name" value="SGNH_hydro_sf"/>
</dbReference>
<comment type="caution">
    <text evidence="1">The sequence shown here is derived from an EMBL/GenBank/DDBJ whole genome shotgun (WGS) entry which is preliminary data.</text>
</comment>
<dbReference type="PANTHER" id="PTHR45642:SF3">
    <property type="entry name" value="OS09G0540400 PROTEIN"/>
    <property type="match status" value="1"/>
</dbReference>
<dbReference type="AlphaFoldDB" id="A0A7J0E760"/>
<dbReference type="InterPro" id="IPR050592">
    <property type="entry name" value="GDSL_lipolytic_enzyme"/>
</dbReference>
<dbReference type="Gene3D" id="3.40.50.1110">
    <property type="entry name" value="SGNH hydrolase"/>
    <property type="match status" value="1"/>
</dbReference>
<gene>
    <name evidence="1" type="ORF">Acr_02g0005640</name>
</gene>
<dbReference type="PANTHER" id="PTHR45642">
    <property type="entry name" value="GDSL ESTERASE/LIPASE EXL3"/>
    <property type="match status" value="1"/>
</dbReference>
<dbReference type="OrthoDB" id="1818734at2759"/>
<organism evidence="1 2">
    <name type="scientific">Actinidia rufa</name>
    <dbReference type="NCBI Taxonomy" id="165716"/>
    <lineage>
        <taxon>Eukaryota</taxon>
        <taxon>Viridiplantae</taxon>
        <taxon>Streptophyta</taxon>
        <taxon>Embryophyta</taxon>
        <taxon>Tracheophyta</taxon>
        <taxon>Spermatophyta</taxon>
        <taxon>Magnoliopsida</taxon>
        <taxon>eudicotyledons</taxon>
        <taxon>Gunneridae</taxon>
        <taxon>Pentapetalae</taxon>
        <taxon>asterids</taxon>
        <taxon>Ericales</taxon>
        <taxon>Actinidiaceae</taxon>
        <taxon>Actinidia</taxon>
    </lineage>
</organism>
<protein>
    <submittedName>
        <fullName evidence="1">Uncharacterized protein</fullName>
    </submittedName>
</protein>
<accession>A0A7J0E760</accession>
<evidence type="ECO:0000313" key="2">
    <source>
        <dbReference type="Proteomes" id="UP000585474"/>
    </source>
</evidence>